<protein>
    <submittedName>
        <fullName evidence="2">Uncharacterized protein</fullName>
    </submittedName>
</protein>
<name>A0A1F4W039_UNCKA</name>
<dbReference type="STRING" id="1802628.A2890_00355"/>
<keyword evidence="1" id="KW-0472">Membrane</keyword>
<evidence type="ECO:0000313" key="2">
    <source>
        <dbReference type="EMBL" id="OGC62695.1"/>
    </source>
</evidence>
<feature type="transmembrane region" description="Helical" evidence="1">
    <location>
        <begin position="40"/>
        <end position="62"/>
    </location>
</feature>
<keyword evidence="1" id="KW-0812">Transmembrane</keyword>
<evidence type="ECO:0000313" key="3">
    <source>
        <dbReference type="Proteomes" id="UP000176967"/>
    </source>
</evidence>
<dbReference type="AlphaFoldDB" id="A0A1F4W039"/>
<gene>
    <name evidence="2" type="ORF">A2890_00355</name>
</gene>
<dbReference type="Proteomes" id="UP000176967">
    <property type="component" value="Unassembled WGS sequence"/>
</dbReference>
<evidence type="ECO:0000256" key="1">
    <source>
        <dbReference type="SAM" id="Phobius"/>
    </source>
</evidence>
<proteinExistence type="predicted"/>
<comment type="caution">
    <text evidence="2">The sequence shown here is derived from an EMBL/GenBank/DDBJ whole genome shotgun (WGS) entry which is preliminary data.</text>
</comment>
<keyword evidence="1" id="KW-1133">Transmembrane helix</keyword>
<organism evidence="2 3">
    <name type="scientific">candidate division WWE3 bacterium RIFCSPLOWO2_01_FULL_53_14</name>
    <dbReference type="NCBI Taxonomy" id="1802628"/>
    <lineage>
        <taxon>Bacteria</taxon>
        <taxon>Katanobacteria</taxon>
    </lineage>
</organism>
<sequence length="69" mass="7283">MRSLLWLIAAAVTVYAMTQINAVLGTGGPVVVSSIPELFGAFRGFGAFLVLLALLTVCAFGLRQSVRAR</sequence>
<reference evidence="2 3" key="1">
    <citation type="journal article" date="2016" name="Nat. Commun.">
        <title>Thousands of microbial genomes shed light on interconnected biogeochemical processes in an aquifer system.</title>
        <authorList>
            <person name="Anantharaman K."/>
            <person name="Brown C.T."/>
            <person name="Hug L.A."/>
            <person name="Sharon I."/>
            <person name="Castelle C.J."/>
            <person name="Probst A.J."/>
            <person name="Thomas B.C."/>
            <person name="Singh A."/>
            <person name="Wilkins M.J."/>
            <person name="Karaoz U."/>
            <person name="Brodie E.L."/>
            <person name="Williams K.H."/>
            <person name="Hubbard S.S."/>
            <person name="Banfield J.F."/>
        </authorList>
    </citation>
    <scope>NUCLEOTIDE SEQUENCE [LARGE SCALE GENOMIC DNA]</scope>
</reference>
<accession>A0A1F4W039</accession>
<dbReference type="EMBL" id="MEVL01000005">
    <property type="protein sequence ID" value="OGC62695.1"/>
    <property type="molecule type" value="Genomic_DNA"/>
</dbReference>